<gene>
    <name evidence="6" type="ORF">C1H76_3363</name>
</gene>
<sequence length="328" mass="36216">MFSWLRCYAFDVIGMITFSHRLGFLDHGRDETGFMKALDEINPLSAFMGVFPSVWPVFVRVGKIFGASGPKGLQSILDYVDARIAQVQRSSIAKSESDPLDFIERLSSAKTASTHDMRLAANANMLAGSDTTTISLTAILYHVLKNPAVLSKLQHELDEAVKDGRMSSPITFKEAQALPYLQAVIKEGLRVHPATGFTMPRVVPAGGAVFAGQFLPEGSVVGANPWVIHANQSIWGADARTYNPDRWLAGKESVPAETFFMSFGGGSRTCIGKNISLLEISKLLPELIRHYTFELDHEVAELDTECFWFTMPRKLPCKVTKRQTDSVE</sequence>
<evidence type="ECO:0000256" key="3">
    <source>
        <dbReference type="ARBA" id="ARBA00023004"/>
    </source>
</evidence>
<comment type="caution">
    <text evidence="6">The sequence shown here is derived from an EMBL/GenBank/DDBJ whole genome shotgun (WGS) entry which is preliminary data.</text>
</comment>
<dbReference type="PANTHER" id="PTHR24305:SF190">
    <property type="entry name" value="P450, PUTATIVE (EUROFUNG)-RELATED"/>
    <property type="match status" value="1"/>
</dbReference>
<evidence type="ECO:0000256" key="4">
    <source>
        <dbReference type="PIRSR" id="PIRSR602401-1"/>
    </source>
</evidence>
<dbReference type="Gene3D" id="1.10.630.10">
    <property type="entry name" value="Cytochrome P450"/>
    <property type="match status" value="1"/>
</dbReference>
<dbReference type="InterPro" id="IPR050121">
    <property type="entry name" value="Cytochrome_P450_monoxygenase"/>
</dbReference>
<dbReference type="Pfam" id="PF00067">
    <property type="entry name" value="p450"/>
    <property type="match status" value="1"/>
</dbReference>
<dbReference type="PANTHER" id="PTHR24305">
    <property type="entry name" value="CYTOCHROME P450"/>
    <property type="match status" value="1"/>
</dbReference>
<dbReference type="PRINTS" id="PR00385">
    <property type="entry name" value="P450"/>
</dbReference>
<evidence type="ECO:0000313" key="7">
    <source>
        <dbReference type="Proteomes" id="UP000308133"/>
    </source>
</evidence>
<dbReference type="InterPro" id="IPR017972">
    <property type="entry name" value="Cyt_P450_CS"/>
</dbReference>
<dbReference type="GO" id="GO:0020037">
    <property type="term" value="F:heme binding"/>
    <property type="evidence" value="ECO:0007669"/>
    <property type="project" value="InterPro"/>
</dbReference>
<dbReference type="InterPro" id="IPR002401">
    <property type="entry name" value="Cyt_P450_E_grp-I"/>
</dbReference>
<keyword evidence="6" id="KW-0808">Transferase</keyword>
<evidence type="ECO:0000313" key="6">
    <source>
        <dbReference type="EMBL" id="TKX24416.1"/>
    </source>
</evidence>
<dbReference type="GO" id="GO:0016705">
    <property type="term" value="F:oxidoreductase activity, acting on paired donors, with incorporation or reduction of molecular oxygen"/>
    <property type="evidence" value="ECO:0007669"/>
    <property type="project" value="InterPro"/>
</dbReference>
<keyword evidence="2 4" id="KW-0479">Metal-binding</keyword>
<comment type="cofactor">
    <cofactor evidence="1 4">
        <name>heme</name>
        <dbReference type="ChEBI" id="CHEBI:30413"/>
    </cofactor>
</comment>
<dbReference type="GO" id="GO:0032259">
    <property type="term" value="P:methylation"/>
    <property type="evidence" value="ECO:0007669"/>
    <property type="project" value="UniProtKB-KW"/>
</dbReference>
<keyword evidence="5" id="KW-0560">Oxidoreductase</keyword>
<proteinExistence type="inferred from homology"/>
<keyword evidence="3 4" id="KW-0408">Iron</keyword>
<dbReference type="SUPFAM" id="SSF48264">
    <property type="entry name" value="Cytochrome P450"/>
    <property type="match status" value="1"/>
</dbReference>
<keyword evidence="6" id="KW-0489">Methyltransferase</keyword>
<evidence type="ECO:0000256" key="1">
    <source>
        <dbReference type="ARBA" id="ARBA00001971"/>
    </source>
</evidence>
<protein>
    <submittedName>
        <fullName evidence="6">Pisatin demethylase-like protein 1</fullName>
    </submittedName>
</protein>
<dbReference type="PROSITE" id="PS00086">
    <property type="entry name" value="CYTOCHROME_P450"/>
    <property type="match status" value="1"/>
</dbReference>
<keyword evidence="4 5" id="KW-0349">Heme</keyword>
<feature type="binding site" description="axial binding residue" evidence="4">
    <location>
        <position position="270"/>
    </location>
    <ligand>
        <name>heme</name>
        <dbReference type="ChEBI" id="CHEBI:30413"/>
    </ligand>
    <ligandPart>
        <name>Fe</name>
        <dbReference type="ChEBI" id="CHEBI:18248"/>
    </ligandPart>
</feature>
<name>A0A4U7B6N7_9PEZI</name>
<organism evidence="6 7">
    <name type="scientific">Elsinoe australis</name>
    <dbReference type="NCBI Taxonomy" id="40998"/>
    <lineage>
        <taxon>Eukaryota</taxon>
        <taxon>Fungi</taxon>
        <taxon>Dikarya</taxon>
        <taxon>Ascomycota</taxon>
        <taxon>Pezizomycotina</taxon>
        <taxon>Dothideomycetes</taxon>
        <taxon>Dothideomycetidae</taxon>
        <taxon>Myriangiales</taxon>
        <taxon>Elsinoaceae</taxon>
        <taxon>Elsinoe</taxon>
    </lineage>
</organism>
<dbReference type="PRINTS" id="PR00463">
    <property type="entry name" value="EP450I"/>
</dbReference>
<dbReference type="GO" id="GO:0005506">
    <property type="term" value="F:iron ion binding"/>
    <property type="evidence" value="ECO:0007669"/>
    <property type="project" value="InterPro"/>
</dbReference>
<comment type="similarity">
    <text evidence="5">Belongs to the cytochrome P450 family.</text>
</comment>
<accession>A0A4U7B6N7</accession>
<evidence type="ECO:0000256" key="5">
    <source>
        <dbReference type="RuleBase" id="RU000461"/>
    </source>
</evidence>
<keyword evidence="5" id="KW-0503">Monooxygenase</keyword>
<dbReference type="EMBL" id="PTQR01000041">
    <property type="protein sequence ID" value="TKX24416.1"/>
    <property type="molecule type" value="Genomic_DNA"/>
</dbReference>
<dbReference type="GO" id="GO:0004497">
    <property type="term" value="F:monooxygenase activity"/>
    <property type="evidence" value="ECO:0007669"/>
    <property type="project" value="UniProtKB-KW"/>
</dbReference>
<dbReference type="Proteomes" id="UP000308133">
    <property type="component" value="Unassembled WGS sequence"/>
</dbReference>
<dbReference type="GO" id="GO:0008168">
    <property type="term" value="F:methyltransferase activity"/>
    <property type="evidence" value="ECO:0007669"/>
    <property type="project" value="UniProtKB-KW"/>
</dbReference>
<dbReference type="AlphaFoldDB" id="A0A4U7B6N7"/>
<reference evidence="6 7" key="1">
    <citation type="submission" date="2018-02" db="EMBL/GenBank/DDBJ databases">
        <title>Draft genome sequences of Elsinoe sp., causing black scab on jojoba.</title>
        <authorList>
            <person name="Stodart B."/>
            <person name="Jeffress S."/>
            <person name="Ash G."/>
            <person name="Arun Chinnappa K."/>
        </authorList>
    </citation>
    <scope>NUCLEOTIDE SEQUENCE [LARGE SCALE GENOMIC DNA]</scope>
    <source>
        <strain evidence="6 7">Hillstone_2</strain>
    </source>
</reference>
<dbReference type="InterPro" id="IPR036396">
    <property type="entry name" value="Cyt_P450_sf"/>
</dbReference>
<dbReference type="InterPro" id="IPR001128">
    <property type="entry name" value="Cyt_P450"/>
</dbReference>
<evidence type="ECO:0000256" key="2">
    <source>
        <dbReference type="ARBA" id="ARBA00022723"/>
    </source>
</evidence>